<dbReference type="EMBL" id="RCBY01000218">
    <property type="protein sequence ID" value="RQH28160.1"/>
    <property type="molecule type" value="Genomic_DNA"/>
</dbReference>
<sequence length="155" mass="17461">MSMNETITISLEKICVSTDFPYGEAWIPDEDKNLLQLSSSYYIDSGFGNKDLEQFWVCSQDFILSRGEGLPGRVWLSKQPEWIIDVTIESEGYFLRNQIAKAFGVKSGFSVPVITQNKVLIVLAFFTAQTHSKDTKIIEIATSQAESLGKFLLHL</sequence>
<accession>A0A3N6RFR8</accession>
<dbReference type="Gene3D" id="3.30.450.40">
    <property type="match status" value="1"/>
</dbReference>
<feature type="domain" description="GAF" evidence="1">
    <location>
        <begin position="2"/>
        <end position="149"/>
    </location>
</feature>
<dbReference type="Proteomes" id="UP000269154">
    <property type="component" value="Unassembled WGS sequence"/>
</dbReference>
<protein>
    <submittedName>
        <fullName evidence="2">GAF domain-containing protein</fullName>
    </submittedName>
</protein>
<reference evidence="2 3" key="1">
    <citation type="journal article" date="2018" name="ACS Chem. Biol.">
        <title>Ketoreductase domain dysfunction expands chemodiversity: malyngamide biosynthesis in the cyanobacterium Okeania hirsuta.</title>
        <authorList>
            <person name="Moss N.A."/>
            <person name="Leao T."/>
            <person name="Rankin M."/>
            <person name="McCullough T.M."/>
            <person name="Qu P."/>
            <person name="Korobeynikov A."/>
            <person name="Smith J.L."/>
            <person name="Gerwick L."/>
            <person name="Gerwick W.H."/>
        </authorList>
    </citation>
    <scope>NUCLEOTIDE SEQUENCE [LARGE SCALE GENOMIC DNA]</scope>
    <source>
        <strain evidence="2 3">PAB10Feb10-1</strain>
    </source>
</reference>
<organism evidence="2 3">
    <name type="scientific">Okeania hirsuta</name>
    <dbReference type="NCBI Taxonomy" id="1458930"/>
    <lineage>
        <taxon>Bacteria</taxon>
        <taxon>Bacillati</taxon>
        <taxon>Cyanobacteriota</taxon>
        <taxon>Cyanophyceae</taxon>
        <taxon>Oscillatoriophycideae</taxon>
        <taxon>Oscillatoriales</taxon>
        <taxon>Microcoleaceae</taxon>
        <taxon>Okeania</taxon>
    </lineage>
</organism>
<proteinExistence type="predicted"/>
<evidence type="ECO:0000259" key="1">
    <source>
        <dbReference type="Pfam" id="PF13185"/>
    </source>
</evidence>
<dbReference type="Pfam" id="PF13185">
    <property type="entry name" value="GAF_2"/>
    <property type="match status" value="1"/>
</dbReference>
<evidence type="ECO:0000313" key="2">
    <source>
        <dbReference type="EMBL" id="RQH28160.1"/>
    </source>
</evidence>
<dbReference type="SUPFAM" id="SSF55781">
    <property type="entry name" value="GAF domain-like"/>
    <property type="match status" value="1"/>
</dbReference>
<keyword evidence="3" id="KW-1185">Reference proteome</keyword>
<gene>
    <name evidence="2" type="ORF">D5R40_25995</name>
</gene>
<dbReference type="InterPro" id="IPR029016">
    <property type="entry name" value="GAF-like_dom_sf"/>
</dbReference>
<dbReference type="AlphaFoldDB" id="A0A3N6RFR8"/>
<name>A0A3N6RFR8_9CYAN</name>
<comment type="caution">
    <text evidence="2">The sequence shown here is derived from an EMBL/GenBank/DDBJ whole genome shotgun (WGS) entry which is preliminary data.</text>
</comment>
<dbReference type="OrthoDB" id="315417at2"/>
<dbReference type="InterPro" id="IPR003018">
    <property type="entry name" value="GAF"/>
</dbReference>
<evidence type="ECO:0000313" key="3">
    <source>
        <dbReference type="Proteomes" id="UP000269154"/>
    </source>
</evidence>